<feature type="domain" description="Mammalian cell entry C-terminal" evidence="3">
    <location>
        <begin position="120"/>
        <end position="307"/>
    </location>
</feature>
<dbReference type="PANTHER" id="PTHR33371">
    <property type="entry name" value="INTERMEMBRANE PHOSPHOLIPID TRANSPORT SYSTEM BINDING PROTEIN MLAD-RELATED"/>
    <property type="match status" value="1"/>
</dbReference>
<protein>
    <submittedName>
        <fullName evidence="4">MCE family protein</fullName>
    </submittedName>
</protein>
<accession>A0ABX8VLD0</accession>
<gene>
    <name evidence="4" type="ORF">K0O64_08540</name>
</gene>
<dbReference type="Pfam" id="PF02470">
    <property type="entry name" value="MlaD"/>
    <property type="match status" value="1"/>
</dbReference>
<dbReference type="PANTHER" id="PTHR33371:SF16">
    <property type="entry name" value="MCE-FAMILY PROTEIN MCE3F"/>
    <property type="match status" value="1"/>
</dbReference>
<dbReference type="InterPro" id="IPR024516">
    <property type="entry name" value="Mce_C"/>
</dbReference>
<evidence type="ECO:0000259" key="2">
    <source>
        <dbReference type="Pfam" id="PF02470"/>
    </source>
</evidence>
<feature type="domain" description="Mce/MlaD" evidence="2">
    <location>
        <begin position="42"/>
        <end position="115"/>
    </location>
</feature>
<dbReference type="Pfam" id="PF11887">
    <property type="entry name" value="Mce4_CUP1"/>
    <property type="match status" value="1"/>
</dbReference>
<dbReference type="EMBL" id="CP080333">
    <property type="protein sequence ID" value="QYL18532.1"/>
    <property type="molecule type" value="Genomic_DNA"/>
</dbReference>
<evidence type="ECO:0000256" key="1">
    <source>
        <dbReference type="SAM" id="MobiDB-lite"/>
    </source>
</evidence>
<reference evidence="4 5" key="1">
    <citation type="submission" date="2021-07" db="EMBL/GenBank/DDBJ databases">
        <title>Whole genome sequencing of non-tuberculosis mycobacteria type-strains.</title>
        <authorList>
            <person name="Igarashi Y."/>
            <person name="Osugi A."/>
            <person name="Mitarai S."/>
        </authorList>
    </citation>
    <scope>NUCLEOTIDE SEQUENCE [LARGE SCALE GENOMIC DNA]</scope>
    <source>
        <strain evidence="4 5">JCM 16370</strain>
    </source>
</reference>
<dbReference type="NCBIfam" id="TIGR00996">
    <property type="entry name" value="Mtu_fam_mce"/>
    <property type="match status" value="1"/>
</dbReference>
<dbReference type="Proteomes" id="UP000825367">
    <property type="component" value="Chromosome"/>
</dbReference>
<feature type="region of interest" description="Disordered" evidence="1">
    <location>
        <begin position="463"/>
        <end position="483"/>
    </location>
</feature>
<sequence>MHLTRKMLIQLAVFVVIAATAIAVMGLHFLKLPAKWFGVGRYSVTMQLPETGGLYSTGNVTYRGVEVGRVQSVRLSDNGVDAVLSLKSGIDIPSDLRAEVHSQSAIGEQYVDVIPRDGTARPLRDGDVIPRDDTSVPPDINTLLDAANSGLQAIPRENLKTAIDEAYTAVAGLGPQLSDIVRGTTALAIDARANLDPLVNLIDNAKPVMDSQVQTSAAIQAWASHIATVTGELKAHNDAVAGVIDQGGLVATNEQARNLIERLKPTLPVIVANLASIGQVAVTYQNDIEQLLVLLPHAVSEGQATFMANANTNQAYRGEYLSFNLNINLPPACTTGFLPAQQQRIPNLVDYPERPPGDLYCRTPQDSPFNVRGARNIPCETVPGKRAPTVKLCESDQNYVPLNDGNNWKGDPNATLSGQAVPELPPGTPPADAAPPALVAVSEYDPATGLYVGPDGRQYTQSELAQPTKEGNTWQSMLLPGQP</sequence>
<evidence type="ECO:0000313" key="4">
    <source>
        <dbReference type="EMBL" id="QYL18532.1"/>
    </source>
</evidence>
<evidence type="ECO:0000313" key="5">
    <source>
        <dbReference type="Proteomes" id="UP000825367"/>
    </source>
</evidence>
<organism evidence="4 5">
    <name type="scientific">Mycolicibacterium pallens</name>
    <dbReference type="NCBI Taxonomy" id="370524"/>
    <lineage>
        <taxon>Bacteria</taxon>
        <taxon>Bacillati</taxon>
        <taxon>Actinomycetota</taxon>
        <taxon>Actinomycetes</taxon>
        <taxon>Mycobacteriales</taxon>
        <taxon>Mycobacteriaceae</taxon>
        <taxon>Mycolicibacterium</taxon>
    </lineage>
</organism>
<dbReference type="InterPro" id="IPR005693">
    <property type="entry name" value="Mce"/>
</dbReference>
<name>A0ABX8VLD0_9MYCO</name>
<dbReference type="InterPro" id="IPR052336">
    <property type="entry name" value="MlaD_Phospholipid_Transporter"/>
</dbReference>
<keyword evidence="5" id="KW-1185">Reference proteome</keyword>
<proteinExistence type="predicted"/>
<feature type="compositionally biased region" description="Polar residues" evidence="1">
    <location>
        <begin position="463"/>
        <end position="476"/>
    </location>
</feature>
<evidence type="ECO:0000259" key="3">
    <source>
        <dbReference type="Pfam" id="PF11887"/>
    </source>
</evidence>
<feature type="region of interest" description="Disordered" evidence="1">
    <location>
        <begin position="403"/>
        <end position="430"/>
    </location>
</feature>
<dbReference type="RefSeq" id="WP_071946782.1">
    <property type="nucleotide sequence ID" value="NZ_BAAAVX010000075.1"/>
</dbReference>
<dbReference type="InterPro" id="IPR003399">
    <property type="entry name" value="Mce/MlaD"/>
</dbReference>